<feature type="transmembrane region" description="Helical" evidence="1">
    <location>
        <begin position="20"/>
        <end position="37"/>
    </location>
</feature>
<reference evidence="2 3" key="1">
    <citation type="submission" date="2019-02" db="EMBL/GenBank/DDBJ databases">
        <title>Deep-cultivation of Planctomycetes and their phenomic and genomic characterization uncovers novel biology.</title>
        <authorList>
            <person name="Wiegand S."/>
            <person name="Jogler M."/>
            <person name="Boedeker C."/>
            <person name="Pinto D."/>
            <person name="Vollmers J."/>
            <person name="Rivas-Marin E."/>
            <person name="Kohn T."/>
            <person name="Peeters S.H."/>
            <person name="Heuer A."/>
            <person name="Rast P."/>
            <person name="Oberbeckmann S."/>
            <person name="Bunk B."/>
            <person name="Jeske O."/>
            <person name="Meyerdierks A."/>
            <person name="Storesund J.E."/>
            <person name="Kallscheuer N."/>
            <person name="Luecker S."/>
            <person name="Lage O.M."/>
            <person name="Pohl T."/>
            <person name="Merkel B.J."/>
            <person name="Hornburger P."/>
            <person name="Mueller R.-W."/>
            <person name="Bruemmer F."/>
            <person name="Labrenz M."/>
            <person name="Spormann A.M."/>
            <person name="Op Den Camp H."/>
            <person name="Overmann J."/>
            <person name="Amann R."/>
            <person name="Jetten M.S.M."/>
            <person name="Mascher T."/>
            <person name="Medema M.H."/>
            <person name="Devos D.P."/>
            <person name="Kaster A.-K."/>
            <person name="Ovreas L."/>
            <person name="Rohde M."/>
            <person name="Galperin M.Y."/>
            <person name="Jogler C."/>
        </authorList>
    </citation>
    <scope>NUCLEOTIDE SEQUENCE [LARGE SCALE GENOMIC DNA]</scope>
    <source>
        <strain evidence="2 3">Pla52o</strain>
    </source>
</reference>
<dbReference type="EMBL" id="SJPT01000011">
    <property type="protein sequence ID" value="TWU17583.1"/>
    <property type="molecule type" value="Genomic_DNA"/>
</dbReference>
<evidence type="ECO:0000313" key="3">
    <source>
        <dbReference type="Proteomes" id="UP000316304"/>
    </source>
</evidence>
<proteinExistence type="predicted"/>
<keyword evidence="1" id="KW-1133">Transmembrane helix</keyword>
<keyword evidence="1" id="KW-0472">Membrane</keyword>
<keyword evidence="1" id="KW-0812">Transmembrane</keyword>
<comment type="caution">
    <text evidence="2">The sequence shown here is derived from an EMBL/GenBank/DDBJ whole genome shotgun (WGS) entry which is preliminary data.</text>
</comment>
<sequence length="124" mass="13581">MGDVALRYQDAAVETSDSTPWVWIAAAVVTVSAIIAWQVHRSAARNEHCEHSLFSELCRAHRIGNKGCKLLQSLATAASLEQPATLFLAEHHFDSALTVAKTKMKLNGDQLATIAMVRRCMFTA</sequence>
<evidence type="ECO:0000313" key="2">
    <source>
        <dbReference type="EMBL" id="TWU17583.1"/>
    </source>
</evidence>
<dbReference type="AlphaFoldDB" id="A0A5C6BZB4"/>
<keyword evidence="3" id="KW-1185">Reference proteome</keyword>
<accession>A0A5C6BZB4</accession>
<dbReference type="Proteomes" id="UP000316304">
    <property type="component" value="Unassembled WGS sequence"/>
</dbReference>
<evidence type="ECO:0000256" key="1">
    <source>
        <dbReference type="SAM" id="Phobius"/>
    </source>
</evidence>
<gene>
    <name evidence="2" type="ORF">Pla52o_51390</name>
</gene>
<organism evidence="2 3">
    <name type="scientific">Novipirellula galeiformis</name>
    <dbReference type="NCBI Taxonomy" id="2528004"/>
    <lineage>
        <taxon>Bacteria</taxon>
        <taxon>Pseudomonadati</taxon>
        <taxon>Planctomycetota</taxon>
        <taxon>Planctomycetia</taxon>
        <taxon>Pirellulales</taxon>
        <taxon>Pirellulaceae</taxon>
        <taxon>Novipirellula</taxon>
    </lineage>
</organism>
<protein>
    <submittedName>
        <fullName evidence="2">Uncharacterized protein</fullName>
    </submittedName>
</protein>
<name>A0A5C6BZB4_9BACT</name>